<sequence>MFKNDLPTAMPTLHNLKTTFDAFMSESITLNSIEKIGAETEFAQEVAEILKGYRNNPQVHNLDYQYQKLIRITSDIHHLNLAVNNELPYWLQGELETVFRKIKNTLLILEIELN</sequence>
<evidence type="ECO:0000313" key="1">
    <source>
        <dbReference type="EMBL" id="MFD1605201.1"/>
    </source>
</evidence>
<organism evidence="1 2">
    <name type="scientific">Flavobacterium artemisiae</name>
    <dbReference type="NCBI Taxonomy" id="2126556"/>
    <lineage>
        <taxon>Bacteria</taxon>
        <taxon>Pseudomonadati</taxon>
        <taxon>Bacteroidota</taxon>
        <taxon>Flavobacteriia</taxon>
        <taxon>Flavobacteriales</taxon>
        <taxon>Flavobacteriaceae</taxon>
        <taxon>Flavobacterium</taxon>
    </lineage>
</organism>
<dbReference type="EMBL" id="JBHUDZ010000018">
    <property type="protein sequence ID" value="MFD1605201.1"/>
    <property type="molecule type" value="Genomic_DNA"/>
</dbReference>
<proteinExistence type="predicted"/>
<reference evidence="2" key="1">
    <citation type="journal article" date="2019" name="Int. J. Syst. Evol. Microbiol.">
        <title>The Global Catalogue of Microorganisms (GCM) 10K type strain sequencing project: providing services to taxonomists for standard genome sequencing and annotation.</title>
        <authorList>
            <consortium name="The Broad Institute Genomics Platform"/>
            <consortium name="The Broad Institute Genome Sequencing Center for Infectious Disease"/>
            <person name="Wu L."/>
            <person name="Ma J."/>
        </authorList>
    </citation>
    <scope>NUCLEOTIDE SEQUENCE [LARGE SCALE GENOMIC DNA]</scope>
    <source>
        <strain evidence="2">CCUG 70865</strain>
    </source>
</reference>
<keyword evidence="2" id="KW-1185">Reference proteome</keyword>
<dbReference type="RefSeq" id="WP_379812972.1">
    <property type="nucleotide sequence ID" value="NZ_JBHUDZ010000018.1"/>
</dbReference>
<accession>A0ABW4HIB1</accession>
<protein>
    <submittedName>
        <fullName evidence="1">Uncharacterized protein</fullName>
    </submittedName>
</protein>
<evidence type="ECO:0000313" key="2">
    <source>
        <dbReference type="Proteomes" id="UP001597138"/>
    </source>
</evidence>
<name>A0ABW4HIB1_9FLAO</name>
<dbReference type="Proteomes" id="UP001597138">
    <property type="component" value="Unassembled WGS sequence"/>
</dbReference>
<comment type="caution">
    <text evidence="1">The sequence shown here is derived from an EMBL/GenBank/DDBJ whole genome shotgun (WGS) entry which is preliminary data.</text>
</comment>
<gene>
    <name evidence="1" type="ORF">ACFSC2_20865</name>
</gene>